<proteinExistence type="predicted"/>
<gene>
    <name evidence="2" type="ORF">IQ276_35030</name>
</gene>
<accession>A0A8J7A940</accession>
<dbReference type="AlphaFoldDB" id="A0A8J7A940"/>
<protein>
    <submittedName>
        <fullName evidence="2">Uncharacterized protein</fullName>
    </submittedName>
</protein>
<sequence>MIDKKIQQSQVDKLNFQVRNKACFAAKFGSIWLLMSFGIEFWVAIALYRLVYPN</sequence>
<organism evidence="2 3">
    <name type="scientific">Desmonostoc muscorum LEGE 12446</name>
    <dbReference type="NCBI Taxonomy" id="1828758"/>
    <lineage>
        <taxon>Bacteria</taxon>
        <taxon>Bacillati</taxon>
        <taxon>Cyanobacteriota</taxon>
        <taxon>Cyanophyceae</taxon>
        <taxon>Nostocales</taxon>
        <taxon>Nostocaceae</taxon>
        <taxon>Desmonostoc</taxon>
    </lineage>
</organism>
<dbReference type="Proteomes" id="UP000622533">
    <property type="component" value="Unassembled WGS sequence"/>
</dbReference>
<evidence type="ECO:0000313" key="3">
    <source>
        <dbReference type="Proteomes" id="UP000622533"/>
    </source>
</evidence>
<feature type="transmembrane region" description="Helical" evidence="1">
    <location>
        <begin position="31"/>
        <end position="51"/>
    </location>
</feature>
<keyword evidence="3" id="KW-1185">Reference proteome</keyword>
<evidence type="ECO:0000313" key="2">
    <source>
        <dbReference type="EMBL" id="MBE9027446.1"/>
    </source>
</evidence>
<keyword evidence="1" id="KW-0472">Membrane</keyword>
<name>A0A8J7A940_DESMC</name>
<comment type="caution">
    <text evidence="2">The sequence shown here is derived from an EMBL/GenBank/DDBJ whole genome shotgun (WGS) entry which is preliminary data.</text>
</comment>
<dbReference type="RefSeq" id="WP_193924901.1">
    <property type="nucleotide sequence ID" value="NZ_JADEXS020000001.1"/>
</dbReference>
<dbReference type="EMBL" id="JADEXS010000901">
    <property type="protein sequence ID" value="MBE9027446.1"/>
    <property type="molecule type" value="Genomic_DNA"/>
</dbReference>
<reference evidence="2" key="1">
    <citation type="submission" date="2020-10" db="EMBL/GenBank/DDBJ databases">
        <authorList>
            <person name="Castelo-Branco R."/>
            <person name="Eusebio N."/>
            <person name="Adriana R."/>
            <person name="Vieira A."/>
            <person name="Brugerolle De Fraissinette N."/>
            <person name="Rezende De Castro R."/>
            <person name="Schneider M.P."/>
            <person name="Vasconcelos V."/>
            <person name="Leao P.N."/>
        </authorList>
    </citation>
    <scope>NUCLEOTIDE SEQUENCE</scope>
    <source>
        <strain evidence="2">LEGE 12446</strain>
    </source>
</reference>
<keyword evidence="1" id="KW-0812">Transmembrane</keyword>
<keyword evidence="1" id="KW-1133">Transmembrane helix</keyword>
<evidence type="ECO:0000256" key="1">
    <source>
        <dbReference type="SAM" id="Phobius"/>
    </source>
</evidence>